<feature type="compositionally biased region" description="Basic and acidic residues" evidence="1">
    <location>
        <begin position="1"/>
        <end position="23"/>
    </location>
</feature>
<feature type="region of interest" description="Disordered" evidence="1">
    <location>
        <begin position="1"/>
        <end position="29"/>
    </location>
</feature>
<evidence type="ECO:0000256" key="1">
    <source>
        <dbReference type="SAM" id="MobiDB-lite"/>
    </source>
</evidence>
<evidence type="ECO:0000313" key="2">
    <source>
        <dbReference type="EMBL" id="GIF83047.1"/>
    </source>
</evidence>
<proteinExistence type="predicted"/>
<gene>
    <name evidence="2" type="ORF">Cba03nite_43960</name>
</gene>
<reference evidence="2 3" key="1">
    <citation type="submission" date="2021-01" db="EMBL/GenBank/DDBJ databases">
        <title>Whole genome shotgun sequence of Catellatospora bangladeshensis NBRC 107357.</title>
        <authorList>
            <person name="Komaki H."/>
            <person name="Tamura T."/>
        </authorList>
    </citation>
    <scope>NUCLEOTIDE SEQUENCE [LARGE SCALE GENOMIC DNA]</scope>
    <source>
        <strain evidence="2 3">NBRC 107357</strain>
    </source>
</reference>
<accession>A0A8J3JM14</accession>
<dbReference type="AlphaFoldDB" id="A0A8J3JM14"/>
<name>A0A8J3JM14_9ACTN</name>
<dbReference type="Proteomes" id="UP000601223">
    <property type="component" value="Unassembled WGS sequence"/>
</dbReference>
<protein>
    <submittedName>
        <fullName evidence="2">Uncharacterized protein</fullName>
    </submittedName>
</protein>
<comment type="caution">
    <text evidence="2">The sequence shown here is derived from an EMBL/GenBank/DDBJ whole genome shotgun (WGS) entry which is preliminary data.</text>
</comment>
<organism evidence="2 3">
    <name type="scientific">Catellatospora bangladeshensis</name>
    <dbReference type="NCBI Taxonomy" id="310355"/>
    <lineage>
        <taxon>Bacteria</taxon>
        <taxon>Bacillati</taxon>
        <taxon>Actinomycetota</taxon>
        <taxon>Actinomycetes</taxon>
        <taxon>Micromonosporales</taxon>
        <taxon>Micromonosporaceae</taxon>
        <taxon>Catellatospora</taxon>
    </lineage>
</organism>
<dbReference type="EMBL" id="BONF01000026">
    <property type="protein sequence ID" value="GIF83047.1"/>
    <property type="molecule type" value="Genomic_DNA"/>
</dbReference>
<sequence>MFRSARLQDYDDSSGHPLRDGAAHRLAGPGRRSDRLCRWAGRRLGRRRRAGHHGLRVTRARAEPDRDGRAHHVRQHRCARPCLYLRDADHSQADLLALSRRISDDTAYWRERGITVHETGPRYDGSGVTVGVEQVERARIELPKRYGTRIPIEVTESRGFALL</sequence>
<keyword evidence="3" id="KW-1185">Reference proteome</keyword>
<evidence type="ECO:0000313" key="3">
    <source>
        <dbReference type="Proteomes" id="UP000601223"/>
    </source>
</evidence>